<dbReference type="AlphaFoldDB" id="K0IC27"/>
<dbReference type="RefSeq" id="WP_015017673.1">
    <property type="nucleotide sequence ID" value="NC_018719.1"/>
</dbReference>
<name>K0IC27_NITGG</name>
<proteinExistence type="predicted"/>
<dbReference type="OrthoDB" id="8041at2157"/>
<accession>K0IC27</accession>
<dbReference type="STRING" id="1237085.Ngar_c01500"/>
<protein>
    <submittedName>
        <fullName evidence="1">NIFsuperfamily domain-containing protein</fullName>
    </submittedName>
</protein>
<dbReference type="Proteomes" id="UP000008037">
    <property type="component" value="Chromosome"/>
</dbReference>
<evidence type="ECO:0000313" key="1">
    <source>
        <dbReference type="EMBL" id="AFU57100.1"/>
    </source>
</evidence>
<dbReference type="InParanoid" id="K0IC27"/>
<sequence>MAVDTEKIMQVGLDLAGWKKMPADSAVHVKGRNINKVLIAIDVGAAELMLARQLGCDAVIAHHPIGVASVNFYKVFDRHVDFMMEHGVPTKTAKEAVAKLKERVETRNHADIYSEVVGAAKALGMPLVNIHQPCDEYMRQVILKAIKSGRTEYVSDIVRSIGKIPEFSNAATKVQVRLGSEKNRAGHWALVVAAGTNGGYHIAKAYMQHGVSTVIYLHVDYGDLMKMREDKLDGNLVVMGHLAGDSIGLNGLADQLEGLGVETVRVGILPGR</sequence>
<dbReference type="Gene3D" id="3.40.1390.30">
    <property type="entry name" value="NIF3 (NGG1p interacting factor 3)-like"/>
    <property type="match status" value="1"/>
</dbReference>
<dbReference type="KEGG" id="nga:Ngar_c01500"/>
<reference evidence="1 2" key="1">
    <citation type="journal article" date="2012" name="Environ. Microbiol.">
        <title>The genome of the ammonia-oxidizing Candidatus Nitrososphaera gargensis: insights into metabolic versatility and environmental adaptations.</title>
        <authorList>
            <person name="Spang A."/>
            <person name="Poehlein A."/>
            <person name="Offre P."/>
            <person name="Zumbragel S."/>
            <person name="Haider S."/>
            <person name="Rychlik N."/>
            <person name="Nowka B."/>
            <person name="Schmeisser C."/>
            <person name="Lebedeva E.V."/>
            <person name="Rattei T."/>
            <person name="Bohm C."/>
            <person name="Schmid M."/>
            <person name="Galushko A."/>
            <person name="Hatzenpichler R."/>
            <person name="Weinmaier T."/>
            <person name="Daniel R."/>
            <person name="Schleper C."/>
            <person name="Spieck E."/>
            <person name="Streit W."/>
            <person name="Wagner M."/>
        </authorList>
    </citation>
    <scope>NUCLEOTIDE SEQUENCE [LARGE SCALE GENOMIC DNA]</scope>
    <source>
        <strain evidence="2">Ga9.2</strain>
    </source>
</reference>
<dbReference type="EMBL" id="CP002408">
    <property type="protein sequence ID" value="AFU57100.1"/>
    <property type="molecule type" value="Genomic_DNA"/>
</dbReference>
<dbReference type="BioCyc" id="CNIT1237085:G1324-150-MONOMER"/>
<keyword evidence="2" id="KW-1185">Reference proteome</keyword>
<dbReference type="SUPFAM" id="SSF102705">
    <property type="entry name" value="NIF3 (NGG1p interacting factor 3)-like"/>
    <property type="match status" value="2"/>
</dbReference>
<gene>
    <name evidence="1" type="ordered locus">Ngar_c01500</name>
</gene>
<evidence type="ECO:0000313" key="2">
    <source>
        <dbReference type="Proteomes" id="UP000008037"/>
    </source>
</evidence>
<dbReference type="HOGENOM" id="CLU_075763_0_0_2"/>
<dbReference type="GeneID" id="13796326"/>
<organism evidence="1 2">
    <name type="scientific">Nitrososphaera gargensis (strain Ga9.2)</name>
    <dbReference type="NCBI Taxonomy" id="1237085"/>
    <lineage>
        <taxon>Archaea</taxon>
        <taxon>Nitrososphaerota</taxon>
        <taxon>Nitrososphaeria</taxon>
        <taxon>Nitrososphaerales</taxon>
        <taxon>Nitrososphaeraceae</taxon>
        <taxon>Nitrososphaera</taxon>
    </lineage>
</organism>
<dbReference type="InterPro" id="IPR036069">
    <property type="entry name" value="DUF34/NIF3_sf"/>
</dbReference>